<dbReference type="GO" id="GO:0016758">
    <property type="term" value="F:hexosyltransferase activity"/>
    <property type="evidence" value="ECO:0007669"/>
    <property type="project" value="UniProtKB-ARBA"/>
</dbReference>
<dbReference type="Proteomes" id="UP000293421">
    <property type="component" value="Chromosome"/>
</dbReference>
<reference evidence="3 5" key="2">
    <citation type="submission" date="2019-08" db="EMBL/GenBank/DDBJ databases">
        <title>Rapid identification of Enteric Bacteria from Whole Genome Sequences (WGS) using Average Nucleotide Identity (ANI).</title>
        <authorList>
            <person name="Lane C."/>
        </authorList>
    </citation>
    <scope>NUCLEOTIDE SEQUENCE [LARGE SCALE GENOMIC DNA]</scope>
    <source>
        <strain evidence="3 5">2010D-8464</strain>
    </source>
</reference>
<reference evidence="2 4" key="1">
    <citation type="submission" date="2019-02" db="EMBL/GenBank/DDBJ databases">
        <title>Use of ANI for Rapid Identification of Enteric Bacteria.</title>
        <authorList>
            <person name="Pruckler J."/>
            <person name="Lane C."/>
            <person name="Aubert R."/>
        </authorList>
    </citation>
    <scope>NUCLEOTIDE SEQUENCE [LARGE SCALE GENOMIC DNA]</scope>
    <source>
        <strain evidence="2 4">2014D-0083</strain>
    </source>
</reference>
<dbReference type="InterPro" id="IPR029044">
    <property type="entry name" value="Nucleotide-diphossugar_trans"/>
</dbReference>
<dbReference type="InterPro" id="IPR001173">
    <property type="entry name" value="Glyco_trans_2-like"/>
</dbReference>
<evidence type="ECO:0000313" key="5">
    <source>
        <dbReference type="Proteomes" id="UP000321325"/>
    </source>
</evidence>
<gene>
    <name evidence="2" type="ORF">A9460_06485</name>
    <name evidence="3" type="ORF">FVD15_01885</name>
</gene>
<accession>A0AAE6CZQ1</accession>
<dbReference type="AlphaFoldDB" id="A0AAE6CZQ1"/>
<feature type="domain" description="Glycosyltransferase 2-like" evidence="1">
    <location>
        <begin position="9"/>
        <end position="165"/>
    </location>
</feature>
<dbReference type="Pfam" id="PF00535">
    <property type="entry name" value="Glycos_transf_2"/>
    <property type="match status" value="1"/>
</dbReference>
<dbReference type="PANTHER" id="PTHR22916:SF3">
    <property type="entry name" value="UDP-GLCNAC:BETAGAL BETA-1,3-N-ACETYLGLUCOSAMINYLTRANSFERASE-LIKE PROTEIN 1"/>
    <property type="match status" value="1"/>
</dbReference>
<dbReference type="CDD" id="cd00761">
    <property type="entry name" value="Glyco_tranf_GTA_type"/>
    <property type="match status" value="1"/>
</dbReference>
<dbReference type="Proteomes" id="UP000321325">
    <property type="component" value="Unassembled WGS sequence"/>
</dbReference>
<evidence type="ECO:0000313" key="4">
    <source>
        <dbReference type="Proteomes" id="UP000293421"/>
    </source>
</evidence>
<organism evidence="2 4">
    <name type="scientific">Campylobacter volucris</name>
    <dbReference type="NCBI Taxonomy" id="1031542"/>
    <lineage>
        <taxon>Bacteria</taxon>
        <taxon>Pseudomonadati</taxon>
        <taxon>Campylobacterota</taxon>
        <taxon>Epsilonproteobacteria</taxon>
        <taxon>Campylobacterales</taxon>
        <taxon>Campylobacteraceae</taxon>
        <taxon>Campylobacter</taxon>
    </lineage>
</organism>
<proteinExistence type="predicted"/>
<dbReference type="SUPFAM" id="SSF53448">
    <property type="entry name" value="Nucleotide-diphospho-sugar transferases"/>
    <property type="match status" value="1"/>
</dbReference>
<dbReference type="EMBL" id="CP037746">
    <property type="protein sequence ID" value="QBL13973.1"/>
    <property type="molecule type" value="Genomic_DNA"/>
</dbReference>
<evidence type="ECO:0000313" key="2">
    <source>
        <dbReference type="EMBL" id="QBL13973.1"/>
    </source>
</evidence>
<evidence type="ECO:0000313" key="3">
    <source>
        <dbReference type="EMBL" id="TXK70800.1"/>
    </source>
</evidence>
<dbReference type="Gene3D" id="3.90.550.10">
    <property type="entry name" value="Spore Coat Polysaccharide Biosynthesis Protein SpsA, Chain A"/>
    <property type="match status" value="1"/>
</dbReference>
<evidence type="ECO:0000259" key="1">
    <source>
        <dbReference type="Pfam" id="PF00535"/>
    </source>
</evidence>
<keyword evidence="5" id="KW-1185">Reference proteome</keyword>
<name>A0AAE6CZQ1_9BACT</name>
<sequence length="405" mass="48301">MALEKKLVSILVSVYNVEKYLEECLDSLIYQTYKNLEIILVNDGSTDNSLDIINMYIQKDPRIVLINQDNHGAGYSRNIGFDNATGEYVIFFDSDDYMRQDAIELLLNQALKTDADIVLAKSKSYCDKTKKIDKMDYAIRCDRINIDSVFNFKTNGKYVFNFCIGWAWDKLYKREFLLKYNLKFQNINYANDGYFVCHSLSLADKISILNEYIFYHRINNPLSISNFARDKDPLEGFKSLFKIKEGLEKDGTYNNFEQSFINMSIGYVIWHSSTIGETSRELVILYMKVYIFKLFNILDKPEEYFYEENYYKWINKIKNNEKYDQFDFKDFIIYSMGYEFINIWKNKSIKSIFKCFFAYLFFKTAKFNFSGLNNYKEHLSYKFGYNIAYNKLRKLLKTYKEYKNK</sequence>
<dbReference type="PANTHER" id="PTHR22916">
    <property type="entry name" value="GLYCOSYLTRANSFERASE"/>
    <property type="match status" value="1"/>
</dbReference>
<protein>
    <submittedName>
        <fullName evidence="2">Glycosyltransferase family 2 protein</fullName>
    </submittedName>
</protein>
<dbReference type="EMBL" id="VRMB01000006">
    <property type="protein sequence ID" value="TXK70800.1"/>
    <property type="molecule type" value="Genomic_DNA"/>
</dbReference>